<proteinExistence type="predicted"/>
<accession>A0A2T3KLF9</accession>
<evidence type="ECO:0000313" key="2">
    <source>
        <dbReference type="Proteomes" id="UP000241426"/>
    </source>
</evidence>
<evidence type="ECO:0000313" key="1">
    <source>
        <dbReference type="EMBL" id="PSV00493.1"/>
    </source>
</evidence>
<name>A0A2T3KLF9_9GAMM</name>
<protein>
    <submittedName>
        <fullName evidence="1">Uncharacterized protein</fullName>
    </submittedName>
</protein>
<dbReference type="Proteomes" id="UP000241426">
    <property type="component" value="Unassembled WGS sequence"/>
</dbReference>
<sequence length="134" mass="14845">MSSLSIGNWTVSVKKSDETEYVRKPDEAKHYDIIVSNSDDSCVLDSERTIGGGKILGYYLTTEKLNAEPVINKNVKSEKIQGMLVIDGFKVEVTNDEEKRLRLFVSSTSEGGPEHICSTNGTGNYKEFDVTIGF</sequence>
<dbReference type="RefSeq" id="WP_107289123.1">
    <property type="nucleotide sequence ID" value="NZ_PYNF01000003.1"/>
</dbReference>
<gene>
    <name evidence="1" type="ORF">C9J27_04995</name>
</gene>
<reference evidence="1 2" key="1">
    <citation type="submission" date="2018-01" db="EMBL/GenBank/DDBJ databases">
        <title>Whole genome sequencing of Histamine producing bacteria.</title>
        <authorList>
            <person name="Butler K."/>
        </authorList>
    </citation>
    <scope>NUCLEOTIDE SEQUENCE [LARGE SCALE GENOMIC DNA]</scope>
    <source>
        <strain evidence="1 2">FS-7.2</strain>
    </source>
</reference>
<comment type="caution">
    <text evidence="1">The sequence shown here is derived from an EMBL/GenBank/DDBJ whole genome shotgun (WGS) entry which is preliminary data.</text>
</comment>
<dbReference type="AlphaFoldDB" id="A0A2T3KLF9"/>
<organism evidence="1 2">
    <name type="scientific">Photobacterium kishitanii</name>
    <dbReference type="NCBI Taxonomy" id="318456"/>
    <lineage>
        <taxon>Bacteria</taxon>
        <taxon>Pseudomonadati</taxon>
        <taxon>Pseudomonadota</taxon>
        <taxon>Gammaproteobacteria</taxon>
        <taxon>Vibrionales</taxon>
        <taxon>Vibrionaceae</taxon>
        <taxon>Photobacterium</taxon>
    </lineage>
</organism>
<dbReference type="EMBL" id="PYNF01000003">
    <property type="protein sequence ID" value="PSV00493.1"/>
    <property type="molecule type" value="Genomic_DNA"/>
</dbReference>